<dbReference type="AlphaFoldDB" id="A0A0V0GFW7"/>
<evidence type="ECO:0000313" key="1">
    <source>
        <dbReference type="EMBL" id="JAP06840.1"/>
    </source>
</evidence>
<organism evidence="1">
    <name type="scientific">Solanum chacoense</name>
    <name type="common">Chaco potato</name>
    <dbReference type="NCBI Taxonomy" id="4108"/>
    <lineage>
        <taxon>Eukaryota</taxon>
        <taxon>Viridiplantae</taxon>
        <taxon>Streptophyta</taxon>
        <taxon>Embryophyta</taxon>
        <taxon>Tracheophyta</taxon>
        <taxon>Spermatophyta</taxon>
        <taxon>Magnoliopsida</taxon>
        <taxon>eudicotyledons</taxon>
        <taxon>Gunneridae</taxon>
        <taxon>Pentapetalae</taxon>
        <taxon>asterids</taxon>
        <taxon>lamiids</taxon>
        <taxon>Solanales</taxon>
        <taxon>Solanaceae</taxon>
        <taxon>Solanoideae</taxon>
        <taxon>Solaneae</taxon>
        <taxon>Solanum</taxon>
    </lineage>
</organism>
<dbReference type="EMBL" id="GEDG01040159">
    <property type="protein sequence ID" value="JAP06840.1"/>
    <property type="molecule type" value="Transcribed_RNA"/>
</dbReference>
<protein>
    <submittedName>
        <fullName evidence="1">Putative ovule protein</fullName>
    </submittedName>
</protein>
<accession>A0A0V0GFW7</accession>
<proteinExistence type="predicted"/>
<reference evidence="1" key="1">
    <citation type="submission" date="2015-12" db="EMBL/GenBank/DDBJ databases">
        <title>Gene expression during late stages of embryo sac development: a critical building block for successful pollen-pistil interactions.</title>
        <authorList>
            <person name="Liu Y."/>
            <person name="Joly V."/>
            <person name="Sabar M."/>
            <person name="Matton D.P."/>
        </authorList>
    </citation>
    <scope>NUCLEOTIDE SEQUENCE</scope>
</reference>
<feature type="non-terminal residue" evidence="1">
    <location>
        <position position="71"/>
    </location>
</feature>
<sequence length="71" mass="7866">MHPRVANFLKLPIETSSQFSVLVGSGHTLRCLGVVPQVSLTMQGFTLCTNFLIIDFHRSDMVWLHTLGPLG</sequence>
<name>A0A0V0GFW7_SOLCH</name>